<evidence type="ECO:0000256" key="1">
    <source>
        <dbReference type="ARBA" id="ARBA00003686"/>
    </source>
</evidence>
<accession>A0A2G1W9I5</accession>
<dbReference type="PROSITE" id="PS00527">
    <property type="entry name" value="RIBOSOMAL_S14"/>
    <property type="match status" value="1"/>
</dbReference>
<dbReference type="GO" id="GO:0019843">
    <property type="term" value="F:rRNA binding"/>
    <property type="evidence" value="ECO:0007669"/>
    <property type="project" value="UniProtKB-UniRule"/>
</dbReference>
<evidence type="ECO:0000256" key="11">
    <source>
        <dbReference type="HAMAP-Rule" id="MF_01364"/>
    </source>
</evidence>
<comment type="subunit">
    <text evidence="9 11">Part of the 30S ribosomal subunit. Contacts proteins S3 and S10.</text>
</comment>
<keyword evidence="2 11" id="KW-0479">Metal-binding</keyword>
<evidence type="ECO:0000256" key="10">
    <source>
        <dbReference type="ARBA" id="ARBA00060857"/>
    </source>
</evidence>
<evidence type="ECO:0000313" key="12">
    <source>
        <dbReference type="EMBL" id="PHQ35309.1"/>
    </source>
</evidence>
<feature type="binding site" evidence="11">
    <location>
        <position position="27"/>
    </location>
    <ligand>
        <name>Zn(2+)</name>
        <dbReference type="ChEBI" id="CHEBI:29105"/>
    </ligand>
</feature>
<dbReference type="GO" id="GO:0005737">
    <property type="term" value="C:cytoplasm"/>
    <property type="evidence" value="ECO:0007669"/>
    <property type="project" value="UniProtKB-ARBA"/>
</dbReference>
<evidence type="ECO:0000256" key="3">
    <source>
        <dbReference type="ARBA" id="ARBA00022730"/>
    </source>
</evidence>
<dbReference type="HAMAP" id="MF_01364_B">
    <property type="entry name" value="Ribosomal_uS14_2_B"/>
    <property type="match status" value="1"/>
</dbReference>
<keyword evidence="4 11" id="KW-0862">Zinc</keyword>
<evidence type="ECO:0000256" key="5">
    <source>
        <dbReference type="ARBA" id="ARBA00022884"/>
    </source>
</evidence>
<evidence type="ECO:0000256" key="9">
    <source>
        <dbReference type="ARBA" id="ARBA00047110"/>
    </source>
</evidence>
<dbReference type="NCBIfam" id="NF005974">
    <property type="entry name" value="PRK08061.1"/>
    <property type="match status" value="1"/>
</dbReference>
<dbReference type="GO" id="GO:0003735">
    <property type="term" value="F:structural constituent of ribosome"/>
    <property type="evidence" value="ECO:0007669"/>
    <property type="project" value="InterPro"/>
</dbReference>
<name>A0A2G1W9I5_9BACT</name>
<evidence type="ECO:0000256" key="7">
    <source>
        <dbReference type="ARBA" id="ARBA00023274"/>
    </source>
</evidence>
<keyword evidence="7 11" id="KW-0687">Ribonucleoprotein</keyword>
<evidence type="ECO:0000313" key="13">
    <source>
        <dbReference type="Proteomes" id="UP000225740"/>
    </source>
</evidence>
<dbReference type="Proteomes" id="UP000225740">
    <property type="component" value="Unassembled WGS sequence"/>
</dbReference>
<dbReference type="GeneID" id="90608450"/>
<dbReference type="InterPro" id="IPR023053">
    <property type="entry name" value="Ribosomal_uS14_bact"/>
</dbReference>
<sequence>MASKSKVAKALRTPKFSTRKENRCKFCGRPRSVYRKFGLCRICFRENANAGLIPGVRKSSW</sequence>
<comment type="cofactor">
    <cofactor evidence="11">
        <name>Zn(2+)</name>
        <dbReference type="ChEBI" id="CHEBI:29105"/>
    </cofactor>
    <text evidence="11">Binds 1 zinc ion per subunit.</text>
</comment>
<dbReference type="RefSeq" id="WP_007326809.1">
    <property type="nucleotide sequence ID" value="NZ_JBDUYK010000170.1"/>
</dbReference>
<gene>
    <name evidence="11" type="primary">rpsZ</name>
    <name evidence="11" type="synonym">rpsN</name>
    <name evidence="12" type="ORF">CEE69_09745</name>
</gene>
<feature type="binding site" evidence="11">
    <location>
        <position position="43"/>
    </location>
    <ligand>
        <name>Zn(2+)</name>
        <dbReference type="ChEBI" id="CHEBI:29105"/>
    </ligand>
</feature>
<proteinExistence type="inferred from homology"/>
<evidence type="ECO:0000256" key="4">
    <source>
        <dbReference type="ARBA" id="ARBA00022833"/>
    </source>
</evidence>
<feature type="binding site" evidence="11">
    <location>
        <position position="40"/>
    </location>
    <ligand>
        <name>Zn(2+)</name>
        <dbReference type="ChEBI" id="CHEBI:29105"/>
    </ligand>
</feature>
<organism evidence="12 13">
    <name type="scientific">Rhodopirellula bahusiensis</name>
    <dbReference type="NCBI Taxonomy" id="2014065"/>
    <lineage>
        <taxon>Bacteria</taxon>
        <taxon>Pseudomonadati</taxon>
        <taxon>Planctomycetota</taxon>
        <taxon>Planctomycetia</taxon>
        <taxon>Pirellulales</taxon>
        <taxon>Pirellulaceae</taxon>
        <taxon>Rhodopirellula</taxon>
    </lineage>
</organism>
<evidence type="ECO:0000256" key="8">
    <source>
        <dbReference type="ARBA" id="ARBA00035167"/>
    </source>
</evidence>
<dbReference type="SMR" id="A0A2G1W9I5"/>
<dbReference type="Gene3D" id="4.10.830.10">
    <property type="entry name" value="30s Ribosomal Protein S14, Chain N"/>
    <property type="match status" value="1"/>
</dbReference>
<dbReference type="PANTHER" id="PTHR19836:SF19">
    <property type="entry name" value="SMALL RIBOSOMAL SUBUNIT PROTEIN US14M"/>
    <property type="match status" value="1"/>
</dbReference>
<keyword evidence="3 11" id="KW-0699">rRNA-binding</keyword>
<comment type="caution">
    <text evidence="12">The sequence shown here is derived from an EMBL/GenBank/DDBJ whole genome shotgun (WGS) entry which is preliminary data.</text>
</comment>
<dbReference type="EMBL" id="NIZW01000007">
    <property type="protein sequence ID" value="PHQ35309.1"/>
    <property type="molecule type" value="Genomic_DNA"/>
</dbReference>
<keyword evidence="5 11" id="KW-0694">RNA-binding</keyword>
<keyword evidence="6 11" id="KW-0689">Ribosomal protein</keyword>
<protein>
    <recommendedName>
        <fullName evidence="8 11">Small ribosomal subunit protein uS14</fullName>
    </recommendedName>
</protein>
<dbReference type="AlphaFoldDB" id="A0A2G1W9I5"/>
<dbReference type="InterPro" id="IPR043140">
    <property type="entry name" value="Ribosomal_uS14_sf"/>
</dbReference>
<dbReference type="GO" id="GO:0006412">
    <property type="term" value="P:translation"/>
    <property type="evidence" value="ECO:0007669"/>
    <property type="project" value="UniProtKB-UniRule"/>
</dbReference>
<dbReference type="Pfam" id="PF00253">
    <property type="entry name" value="Ribosomal_S14"/>
    <property type="match status" value="1"/>
</dbReference>
<dbReference type="GO" id="GO:0015935">
    <property type="term" value="C:small ribosomal subunit"/>
    <property type="evidence" value="ECO:0007669"/>
    <property type="project" value="TreeGrafter"/>
</dbReference>
<comment type="function">
    <text evidence="1 11">Binds 16S rRNA, required for the assembly of 30S particles and may also be responsible for determining the conformation of the 16S rRNA at the A site.</text>
</comment>
<feature type="binding site" evidence="11">
    <location>
        <position position="24"/>
    </location>
    <ligand>
        <name>Zn(2+)</name>
        <dbReference type="ChEBI" id="CHEBI:29105"/>
    </ligand>
</feature>
<evidence type="ECO:0000256" key="2">
    <source>
        <dbReference type="ARBA" id="ARBA00022723"/>
    </source>
</evidence>
<dbReference type="InterPro" id="IPR018271">
    <property type="entry name" value="Ribosomal_uS14_CS"/>
</dbReference>
<dbReference type="OrthoDB" id="9810484at2"/>
<dbReference type="PANTHER" id="PTHR19836">
    <property type="entry name" value="30S RIBOSOMAL PROTEIN S14"/>
    <property type="match status" value="1"/>
</dbReference>
<comment type="similarity">
    <text evidence="10 11">Belongs to the universal ribosomal protein uS14 family. Zinc-binding uS14 subfamily.</text>
</comment>
<dbReference type="FunFam" id="4.10.830.10:FF:000001">
    <property type="entry name" value="30S ribosomal protein S14 type Z"/>
    <property type="match status" value="1"/>
</dbReference>
<dbReference type="InterPro" id="IPR001209">
    <property type="entry name" value="Ribosomal_uS14"/>
</dbReference>
<reference evidence="12 13" key="1">
    <citation type="submission" date="2017-06" db="EMBL/GenBank/DDBJ databases">
        <title>Description of Rhodopirellula bahusiensis sp. nov.</title>
        <authorList>
            <person name="Kizina J."/>
            <person name="Harder J."/>
        </authorList>
    </citation>
    <scope>NUCLEOTIDE SEQUENCE [LARGE SCALE GENOMIC DNA]</scope>
    <source>
        <strain evidence="12 13">SWK21</strain>
    </source>
</reference>
<keyword evidence="13" id="KW-1185">Reference proteome</keyword>
<evidence type="ECO:0000256" key="6">
    <source>
        <dbReference type="ARBA" id="ARBA00022980"/>
    </source>
</evidence>
<dbReference type="SUPFAM" id="SSF57716">
    <property type="entry name" value="Glucocorticoid receptor-like (DNA-binding domain)"/>
    <property type="match status" value="1"/>
</dbReference>
<dbReference type="GO" id="GO:0008270">
    <property type="term" value="F:zinc ion binding"/>
    <property type="evidence" value="ECO:0007669"/>
    <property type="project" value="UniProtKB-UniRule"/>
</dbReference>